<sequence>MTKVSAENLDKNSNNEVFSQFHAFGRFQRIQYFLICLPLIVVSMMNVNYIFVAENINFRCRVPDCDTQNATVSIPAWWPQSEDTKCFRPVFNVTEPNTTCSIQAEVVFVECDEWIYENRNSVITELDIGCQSWKASLIGTIHNVGMLFSMFLMGWIADKFGRKPTIIVCAVGGAAGISKIFLNSFYAYLGVEFLESFLASGLYTVAIVWMIEVGGETKRVAAGVIFSYAIYVGEVTFAFIAMGFQYWKRLVIAAYAPAILFAVYAIVLRESTRWQLLRGKAVEAKRTFKIIAKINKWNIPNDAIDAIKEEDLRFKLNIASQKEKETVRDIMNSKEIMIRLAVTSFCFFTASFVYYGLAVQAISLPGDKYLNFALTSLTSFPGDLLAFFTFSKYGRRISLQGGFISCGIFITAQAFAPDSISWLKVTLFLLGKLGTALCFTGIYTYSLELFPTSVRGSLFGFCNMFARIGSMLSPLTPLLGKAMFATKNYEAGDIILEEDPLVSCQFAWNAAYKYIACDHCMRPLETPEQNVRRLSANPDFVLPHPDCFDMCLDNITSCEHCGVYYCSESCRQQAYSKYHRTICYDPNDLQHPIVVLLEAWKPLHYPPETTSIMLLVRILAFIQQSPNPGSAIATIKQFCHRTMNEDEEILHKLLGEQFGDQLNMLRELTANVVNGDSVQEFLTPEGFCSLMALVGTNGQGIGTSPLAMWVNSVVELTLSDDERKQLDVFLTRMYDKVQEESGTFLNTEGSGLFQLQSACNHSCSPNAESSFPFGNHRIQLKAVKSIRIGDEICISYLDECFLQRSRHSRQKELAQNYLFICECHRCLSESSQPEYTSEEEMSDEEDADD</sequence>
<dbReference type="Proteomes" id="UP001064048">
    <property type="component" value="Chromosome 16"/>
</dbReference>
<reference evidence="1 2" key="1">
    <citation type="journal article" date="2022" name="Genome Biol. Evol.">
        <title>The Spruce Budworm Genome: Reconstructing the Evolutionary History of Antifreeze Proteins.</title>
        <authorList>
            <person name="Beliveau C."/>
            <person name="Gagne P."/>
            <person name="Picq S."/>
            <person name="Vernygora O."/>
            <person name="Keeling C.I."/>
            <person name="Pinkney K."/>
            <person name="Doucet D."/>
            <person name="Wen F."/>
            <person name="Johnston J.S."/>
            <person name="Maaroufi H."/>
            <person name="Boyle B."/>
            <person name="Laroche J."/>
            <person name="Dewar K."/>
            <person name="Juretic N."/>
            <person name="Blackburn G."/>
            <person name="Nisole A."/>
            <person name="Brunet B."/>
            <person name="Brandao M."/>
            <person name="Lumley L."/>
            <person name="Duan J."/>
            <person name="Quan G."/>
            <person name="Lucarotti C.J."/>
            <person name="Roe A.D."/>
            <person name="Sperling F.A.H."/>
            <person name="Levesque R.C."/>
            <person name="Cusson M."/>
        </authorList>
    </citation>
    <scope>NUCLEOTIDE SEQUENCE [LARGE SCALE GENOMIC DNA]</scope>
    <source>
        <strain evidence="1">Glfc:IPQL:Cfum</strain>
    </source>
</reference>
<name>A0ACC0JCN3_CHOFU</name>
<proteinExistence type="predicted"/>
<accession>A0ACC0JCN3</accession>
<protein>
    <submittedName>
        <fullName evidence="1">Uncharacterized protein</fullName>
    </submittedName>
</protein>
<comment type="caution">
    <text evidence="1">The sequence shown here is derived from an EMBL/GenBank/DDBJ whole genome shotgun (WGS) entry which is preliminary data.</text>
</comment>
<gene>
    <name evidence="1" type="ORF">MSG28_009805</name>
</gene>
<dbReference type="EMBL" id="CM046116">
    <property type="protein sequence ID" value="KAI8421873.1"/>
    <property type="molecule type" value="Genomic_DNA"/>
</dbReference>
<keyword evidence="2" id="KW-1185">Reference proteome</keyword>
<organism evidence="1 2">
    <name type="scientific">Choristoneura fumiferana</name>
    <name type="common">Spruce budworm moth</name>
    <name type="synonym">Archips fumiferana</name>
    <dbReference type="NCBI Taxonomy" id="7141"/>
    <lineage>
        <taxon>Eukaryota</taxon>
        <taxon>Metazoa</taxon>
        <taxon>Ecdysozoa</taxon>
        <taxon>Arthropoda</taxon>
        <taxon>Hexapoda</taxon>
        <taxon>Insecta</taxon>
        <taxon>Pterygota</taxon>
        <taxon>Neoptera</taxon>
        <taxon>Endopterygota</taxon>
        <taxon>Lepidoptera</taxon>
        <taxon>Glossata</taxon>
        <taxon>Ditrysia</taxon>
        <taxon>Tortricoidea</taxon>
        <taxon>Tortricidae</taxon>
        <taxon>Tortricinae</taxon>
        <taxon>Choristoneura</taxon>
    </lineage>
</organism>
<evidence type="ECO:0000313" key="2">
    <source>
        <dbReference type="Proteomes" id="UP001064048"/>
    </source>
</evidence>
<evidence type="ECO:0000313" key="1">
    <source>
        <dbReference type="EMBL" id="KAI8421873.1"/>
    </source>
</evidence>